<accession>A0A1H4K6U3</accession>
<keyword evidence="2" id="KW-0238">DNA-binding</keyword>
<dbReference type="RefSeq" id="WP_090328633.1">
    <property type="nucleotide sequence ID" value="NZ_FNSL01000001.1"/>
</dbReference>
<protein>
    <submittedName>
        <fullName evidence="5">Transcriptional regulator, MarR family</fullName>
    </submittedName>
</protein>
<dbReference type="InterPro" id="IPR000835">
    <property type="entry name" value="HTH_MarR-typ"/>
</dbReference>
<dbReference type="PROSITE" id="PS50995">
    <property type="entry name" value="HTH_MARR_2"/>
    <property type="match status" value="1"/>
</dbReference>
<evidence type="ECO:0000256" key="2">
    <source>
        <dbReference type="ARBA" id="ARBA00023125"/>
    </source>
</evidence>
<dbReference type="InterPro" id="IPR036388">
    <property type="entry name" value="WH-like_DNA-bd_sf"/>
</dbReference>
<keyword evidence="6" id="KW-1185">Reference proteome</keyword>
<dbReference type="PRINTS" id="PR00598">
    <property type="entry name" value="HTHMARR"/>
</dbReference>
<dbReference type="GO" id="GO:0006950">
    <property type="term" value="P:response to stress"/>
    <property type="evidence" value="ECO:0007669"/>
    <property type="project" value="TreeGrafter"/>
</dbReference>
<name>A0A1H4K6U3_9HYPH</name>
<dbReference type="SUPFAM" id="SSF46785">
    <property type="entry name" value="Winged helix' DNA-binding domain"/>
    <property type="match status" value="1"/>
</dbReference>
<dbReference type="SMART" id="SM00347">
    <property type="entry name" value="HTH_MARR"/>
    <property type="match status" value="1"/>
</dbReference>
<proteinExistence type="predicted"/>
<dbReference type="Pfam" id="PF01047">
    <property type="entry name" value="MarR"/>
    <property type="match status" value="1"/>
</dbReference>
<evidence type="ECO:0000256" key="1">
    <source>
        <dbReference type="ARBA" id="ARBA00023015"/>
    </source>
</evidence>
<dbReference type="AlphaFoldDB" id="A0A1H4K6U3"/>
<dbReference type="GO" id="GO:0003677">
    <property type="term" value="F:DNA binding"/>
    <property type="evidence" value="ECO:0007669"/>
    <property type="project" value="UniProtKB-KW"/>
</dbReference>
<evidence type="ECO:0000313" key="6">
    <source>
        <dbReference type="Proteomes" id="UP000199064"/>
    </source>
</evidence>
<dbReference type="InterPro" id="IPR039422">
    <property type="entry name" value="MarR/SlyA-like"/>
</dbReference>
<sequence>MAKDEDRIEIDRNAGFVGDYLLYLLAAASDAASADFHAHVREQGLRVPEWRILACLSDEDGQMVTQLAQLALMEQSHLTKIVDQMATKGLVKRRSDERDRRRVRVFLTPAGRELGGRLVDEAQAHERAIIARLRPGEGALLKDALRHIHALYRAGSGVAAAPVAGPVKLETRAT</sequence>
<keyword evidence="1" id="KW-0805">Transcription regulation</keyword>
<reference evidence="6" key="1">
    <citation type="submission" date="2016-10" db="EMBL/GenBank/DDBJ databases">
        <authorList>
            <person name="Varghese N."/>
            <person name="Submissions S."/>
        </authorList>
    </citation>
    <scope>NUCLEOTIDE SEQUENCE [LARGE SCALE GENOMIC DNA]</scope>
    <source>
        <strain evidence="6">ES.061</strain>
    </source>
</reference>
<dbReference type="Proteomes" id="UP000199064">
    <property type="component" value="Unassembled WGS sequence"/>
</dbReference>
<evidence type="ECO:0000259" key="4">
    <source>
        <dbReference type="PROSITE" id="PS50995"/>
    </source>
</evidence>
<dbReference type="PANTHER" id="PTHR33164">
    <property type="entry name" value="TRANSCRIPTIONAL REGULATOR, MARR FAMILY"/>
    <property type="match status" value="1"/>
</dbReference>
<gene>
    <name evidence="5" type="ORF">SAMN05216452_2010</name>
</gene>
<dbReference type="PANTHER" id="PTHR33164:SF64">
    <property type="entry name" value="TRANSCRIPTIONAL REGULATOR SLYA"/>
    <property type="match status" value="1"/>
</dbReference>
<feature type="domain" description="HTH marR-type" evidence="4">
    <location>
        <begin position="18"/>
        <end position="150"/>
    </location>
</feature>
<dbReference type="EMBL" id="FNSL01000001">
    <property type="protein sequence ID" value="SEB54241.1"/>
    <property type="molecule type" value="Genomic_DNA"/>
</dbReference>
<evidence type="ECO:0000313" key="5">
    <source>
        <dbReference type="EMBL" id="SEB54241.1"/>
    </source>
</evidence>
<dbReference type="GO" id="GO:0003700">
    <property type="term" value="F:DNA-binding transcription factor activity"/>
    <property type="evidence" value="ECO:0007669"/>
    <property type="project" value="InterPro"/>
</dbReference>
<dbReference type="Gene3D" id="1.10.10.10">
    <property type="entry name" value="Winged helix-like DNA-binding domain superfamily/Winged helix DNA-binding domain"/>
    <property type="match status" value="1"/>
</dbReference>
<organism evidence="5 6">
    <name type="scientific">Nitratireductor aquibiodomus</name>
    <dbReference type="NCBI Taxonomy" id="204799"/>
    <lineage>
        <taxon>Bacteria</taxon>
        <taxon>Pseudomonadati</taxon>
        <taxon>Pseudomonadota</taxon>
        <taxon>Alphaproteobacteria</taxon>
        <taxon>Hyphomicrobiales</taxon>
        <taxon>Phyllobacteriaceae</taxon>
        <taxon>Nitratireductor</taxon>
    </lineage>
</organism>
<evidence type="ECO:0000256" key="3">
    <source>
        <dbReference type="ARBA" id="ARBA00023163"/>
    </source>
</evidence>
<keyword evidence="3" id="KW-0804">Transcription</keyword>
<dbReference type="InterPro" id="IPR036390">
    <property type="entry name" value="WH_DNA-bd_sf"/>
</dbReference>